<accession>A0A239P2M9</accession>
<gene>
    <name evidence="2" type="ORF">SAMN05421812_11370</name>
</gene>
<dbReference type="AlphaFoldDB" id="A0A239P2M9"/>
<proteinExistence type="predicted"/>
<evidence type="ECO:0000256" key="1">
    <source>
        <dbReference type="SAM" id="Phobius"/>
    </source>
</evidence>
<dbReference type="InterPro" id="IPR036259">
    <property type="entry name" value="MFS_trans_sf"/>
</dbReference>
<protein>
    <recommendedName>
        <fullName evidence="4">Major Facilitator Superfamily protein</fullName>
    </recommendedName>
</protein>
<dbReference type="RefSeq" id="WP_089253505.1">
    <property type="nucleotide sequence ID" value="NZ_FZPH01000013.1"/>
</dbReference>
<dbReference type="EMBL" id="FZPH01000013">
    <property type="protein sequence ID" value="SNT61345.1"/>
    <property type="molecule type" value="Genomic_DNA"/>
</dbReference>
<name>A0A239P2M9_9ACTN</name>
<evidence type="ECO:0000313" key="3">
    <source>
        <dbReference type="Proteomes" id="UP000198362"/>
    </source>
</evidence>
<reference evidence="2 3" key="1">
    <citation type="submission" date="2017-06" db="EMBL/GenBank/DDBJ databases">
        <authorList>
            <person name="Kim H.J."/>
            <person name="Triplett B.A."/>
        </authorList>
    </citation>
    <scope>NUCLEOTIDE SEQUENCE [LARGE SCALE GENOMIC DNA]</scope>
    <source>
        <strain evidence="2 3">CGMCC 4.5593</strain>
    </source>
</reference>
<keyword evidence="3" id="KW-1185">Reference proteome</keyword>
<dbReference type="Proteomes" id="UP000198362">
    <property type="component" value="Unassembled WGS sequence"/>
</dbReference>
<evidence type="ECO:0000313" key="2">
    <source>
        <dbReference type="EMBL" id="SNT61345.1"/>
    </source>
</evidence>
<keyword evidence="1" id="KW-0812">Transmembrane</keyword>
<keyword evidence="1" id="KW-0472">Membrane</keyword>
<evidence type="ECO:0008006" key="4">
    <source>
        <dbReference type="Google" id="ProtNLM"/>
    </source>
</evidence>
<dbReference type="SUPFAM" id="SSF103473">
    <property type="entry name" value="MFS general substrate transporter"/>
    <property type="match status" value="1"/>
</dbReference>
<sequence>MVPVLAGLVALILFCQGVAGTCSMSLRQEITPDHLLGRVTSAFWTVHYLPGPLGAPLVTFAAARAGVPAVMLVLGLGLGFVALIAAFSPLRTRAPSLHRPAHGEAL</sequence>
<dbReference type="OrthoDB" id="9815525at2"/>
<organism evidence="2 3">
    <name type="scientific">Asanoa hainanensis</name>
    <dbReference type="NCBI Taxonomy" id="560556"/>
    <lineage>
        <taxon>Bacteria</taxon>
        <taxon>Bacillati</taxon>
        <taxon>Actinomycetota</taxon>
        <taxon>Actinomycetes</taxon>
        <taxon>Micromonosporales</taxon>
        <taxon>Micromonosporaceae</taxon>
        <taxon>Asanoa</taxon>
    </lineage>
</organism>
<dbReference type="Gene3D" id="1.20.1250.20">
    <property type="entry name" value="MFS general substrate transporter like domains"/>
    <property type="match status" value="1"/>
</dbReference>
<keyword evidence="1" id="KW-1133">Transmembrane helix</keyword>
<feature type="transmembrane region" description="Helical" evidence="1">
    <location>
        <begin position="69"/>
        <end position="90"/>
    </location>
</feature>